<sequence>MSNLEEVISAISENHMQTSILFSALVYDAALTFPMEIKFIWQRKFGTVGQVNDSNLKLNDSN</sequence>
<evidence type="ECO:0000259" key="1">
    <source>
        <dbReference type="Pfam" id="PF20151"/>
    </source>
</evidence>
<evidence type="ECO:0000313" key="3">
    <source>
        <dbReference type="Proteomes" id="UP001385951"/>
    </source>
</evidence>
<protein>
    <recommendedName>
        <fullName evidence="1">DUF6533 domain-containing protein</fullName>
    </recommendedName>
</protein>
<dbReference type="Pfam" id="PF20151">
    <property type="entry name" value="DUF6533"/>
    <property type="match status" value="1"/>
</dbReference>
<feature type="domain" description="DUF6533" evidence="1">
    <location>
        <begin position="22"/>
        <end position="46"/>
    </location>
</feature>
<organism evidence="2 3">
    <name type="scientific">Cerrena zonata</name>
    <dbReference type="NCBI Taxonomy" id="2478898"/>
    <lineage>
        <taxon>Eukaryota</taxon>
        <taxon>Fungi</taxon>
        <taxon>Dikarya</taxon>
        <taxon>Basidiomycota</taxon>
        <taxon>Agaricomycotina</taxon>
        <taxon>Agaricomycetes</taxon>
        <taxon>Polyporales</taxon>
        <taxon>Cerrenaceae</taxon>
        <taxon>Cerrena</taxon>
    </lineage>
</organism>
<proteinExistence type="predicted"/>
<name>A0AAW0G5F1_9APHY</name>
<dbReference type="EMBL" id="JASBNA010000010">
    <property type="protein sequence ID" value="KAK7688695.1"/>
    <property type="molecule type" value="Genomic_DNA"/>
</dbReference>
<keyword evidence="3" id="KW-1185">Reference proteome</keyword>
<evidence type="ECO:0000313" key="2">
    <source>
        <dbReference type="EMBL" id="KAK7688695.1"/>
    </source>
</evidence>
<comment type="caution">
    <text evidence="2">The sequence shown here is derived from an EMBL/GenBank/DDBJ whole genome shotgun (WGS) entry which is preliminary data.</text>
</comment>
<reference evidence="2 3" key="1">
    <citation type="submission" date="2022-09" db="EMBL/GenBank/DDBJ databases">
        <authorList>
            <person name="Palmer J.M."/>
        </authorList>
    </citation>
    <scope>NUCLEOTIDE SEQUENCE [LARGE SCALE GENOMIC DNA]</scope>
    <source>
        <strain evidence="2 3">DSM 7382</strain>
    </source>
</reference>
<accession>A0AAW0G5F1</accession>
<dbReference type="InterPro" id="IPR045340">
    <property type="entry name" value="DUF6533"/>
</dbReference>
<dbReference type="Proteomes" id="UP001385951">
    <property type="component" value="Unassembled WGS sequence"/>
</dbReference>
<gene>
    <name evidence="2" type="ORF">QCA50_008233</name>
</gene>
<dbReference type="AlphaFoldDB" id="A0AAW0G5F1"/>